<sequence>MHVAVVVVVVEAGDAAGVGTSKGLVEGVYHGILLLQSPQLGLQTSRTLELEIPGTNGGLGVAAAGAEAIHVPTWGAQGLWAGFQGCVKWIMSASQPSNWSSFCMLATSRSSLISVGQT</sequence>
<reference evidence="1" key="1">
    <citation type="submission" date="2021-01" db="EMBL/GenBank/DDBJ databases">
        <authorList>
            <person name="Corre E."/>
            <person name="Pelletier E."/>
            <person name="Niang G."/>
            <person name="Scheremetjew M."/>
            <person name="Finn R."/>
            <person name="Kale V."/>
            <person name="Holt S."/>
            <person name="Cochrane G."/>
            <person name="Meng A."/>
            <person name="Brown T."/>
            <person name="Cohen L."/>
        </authorList>
    </citation>
    <scope>NUCLEOTIDE SEQUENCE</scope>
    <source>
        <strain evidence="1">NIES-381</strain>
    </source>
</reference>
<dbReference type="AlphaFoldDB" id="A0A7S1JF11"/>
<proteinExistence type="predicted"/>
<protein>
    <submittedName>
        <fullName evidence="1">Uncharacterized protein</fullName>
    </submittedName>
</protein>
<gene>
    <name evidence="1" type="ORF">EGYM00392_LOCUS52877</name>
</gene>
<dbReference type="EMBL" id="HBGA01144544">
    <property type="protein sequence ID" value="CAD9041702.1"/>
    <property type="molecule type" value="Transcribed_RNA"/>
</dbReference>
<evidence type="ECO:0000313" key="1">
    <source>
        <dbReference type="EMBL" id="CAD9041702.1"/>
    </source>
</evidence>
<name>A0A7S1JF11_9EUGL</name>
<accession>A0A7S1JF11</accession>
<organism evidence="1">
    <name type="scientific">Eutreptiella gymnastica</name>
    <dbReference type="NCBI Taxonomy" id="73025"/>
    <lineage>
        <taxon>Eukaryota</taxon>
        <taxon>Discoba</taxon>
        <taxon>Euglenozoa</taxon>
        <taxon>Euglenida</taxon>
        <taxon>Spirocuta</taxon>
        <taxon>Euglenophyceae</taxon>
        <taxon>Eutreptiales</taxon>
        <taxon>Eutreptiaceae</taxon>
        <taxon>Eutreptiella</taxon>
    </lineage>
</organism>